<name>A0A7W3IXM0_9ACTN</name>
<dbReference type="SUPFAM" id="SSF53756">
    <property type="entry name" value="UDP-Glycosyltransferase/glycogen phosphorylase"/>
    <property type="match status" value="1"/>
</dbReference>
<evidence type="ECO:0008006" key="3">
    <source>
        <dbReference type="Google" id="ProtNLM"/>
    </source>
</evidence>
<organism evidence="1 2">
    <name type="scientific">Nocardioides ginsengisegetis</name>
    <dbReference type="NCBI Taxonomy" id="661491"/>
    <lineage>
        <taxon>Bacteria</taxon>
        <taxon>Bacillati</taxon>
        <taxon>Actinomycetota</taxon>
        <taxon>Actinomycetes</taxon>
        <taxon>Propionibacteriales</taxon>
        <taxon>Nocardioidaceae</taxon>
        <taxon>Nocardioides</taxon>
    </lineage>
</organism>
<dbReference type="Gene3D" id="3.40.50.12580">
    <property type="match status" value="1"/>
</dbReference>
<dbReference type="GO" id="GO:0016020">
    <property type="term" value="C:membrane"/>
    <property type="evidence" value="ECO:0007669"/>
    <property type="project" value="InterPro"/>
</dbReference>
<dbReference type="InterPro" id="IPR043148">
    <property type="entry name" value="TagF_C"/>
</dbReference>
<dbReference type="InterPro" id="IPR007554">
    <property type="entry name" value="Glycerophosphate_synth"/>
</dbReference>
<dbReference type="Proteomes" id="UP000580910">
    <property type="component" value="Unassembled WGS sequence"/>
</dbReference>
<gene>
    <name evidence="1" type="ORF">FB382_000796</name>
</gene>
<dbReference type="GO" id="GO:0047355">
    <property type="term" value="F:CDP-glycerol glycerophosphotransferase activity"/>
    <property type="evidence" value="ECO:0007669"/>
    <property type="project" value="InterPro"/>
</dbReference>
<sequence length="380" mass="42225">MNEVSVIAYFADDPTRTYQLTQWLPVLELLHVQHPVGIVVRDPESATVLRARTALPVFCTPSFPELTDLYAELDAQVVLYCNNSMLNFQSLINGRSLHAHINHGESDKQSMASNNAKAYDRVFVAGEAAVRRHAAGLMEFDERRLVRTGRPQLDLRPEPLLAPSDRRTVLYAPTWEGDAEYNDYTSLDTVGTEVVRAILALPDVRLVYKPHPKVASSVTPAVRQAHRAILDLVAEATLREPGAGHEAIVVGDILAVMPDCDAIVTDVSSVGLDWLYLRTEKPIFLTDRHHDPERLRTEVPVSRCADVVDTVDVAELTALVADRLEHDVHHLARVAMRHHYFDDLQVGDSTTRFLEAVSGLVALRDRLLDAEPSEAEADTA</sequence>
<dbReference type="RefSeq" id="WP_182536991.1">
    <property type="nucleotide sequence ID" value="NZ_JACGXA010000001.1"/>
</dbReference>
<reference evidence="1 2" key="1">
    <citation type="submission" date="2020-07" db="EMBL/GenBank/DDBJ databases">
        <title>Sequencing the genomes of 1000 actinobacteria strains.</title>
        <authorList>
            <person name="Klenk H.-P."/>
        </authorList>
    </citation>
    <scope>NUCLEOTIDE SEQUENCE [LARGE SCALE GENOMIC DNA]</scope>
    <source>
        <strain evidence="1 2">DSM 21349</strain>
    </source>
</reference>
<dbReference type="EMBL" id="JACGXA010000001">
    <property type="protein sequence ID" value="MBA8802505.1"/>
    <property type="molecule type" value="Genomic_DNA"/>
</dbReference>
<dbReference type="AlphaFoldDB" id="A0A7W3IXM0"/>
<keyword evidence="2" id="KW-1185">Reference proteome</keyword>
<dbReference type="Pfam" id="PF04464">
    <property type="entry name" value="Glyphos_transf"/>
    <property type="match status" value="1"/>
</dbReference>
<proteinExistence type="predicted"/>
<comment type="caution">
    <text evidence="1">The sequence shown here is derived from an EMBL/GenBank/DDBJ whole genome shotgun (WGS) entry which is preliminary data.</text>
</comment>
<evidence type="ECO:0000313" key="2">
    <source>
        <dbReference type="Proteomes" id="UP000580910"/>
    </source>
</evidence>
<accession>A0A7W3IXM0</accession>
<protein>
    <recommendedName>
        <fullName evidence="3">CDP-Glycerol:Poly(Glycerophosphate) glycerophosphotransferase</fullName>
    </recommendedName>
</protein>
<evidence type="ECO:0000313" key="1">
    <source>
        <dbReference type="EMBL" id="MBA8802505.1"/>
    </source>
</evidence>